<organism evidence="1">
    <name type="scientific">Catovirus CTV1</name>
    <dbReference type="NCBI Taxonomy" id="1977631"/>
    <lineage>
        <taxon>Viruses</taxon>
        <taxon>Varidnaviria</taxon>
        <taxon>Bamfordvirae</taxon>
        <taxon>Nucleocytoviricota</taxon>
        <taxon>Megaviricetes</taxon>
        <taxon>Imitervirales</taxon>
        <taxon>Mimiviridae</taxon>
        <taxon>Klosneuvirinae</taxon>
        <taxon>Catovirus</taxon>
    </lineage>
</organism>
<proteinExistence type="predicted"/>
<protein>
    <submittedName>
        <fullName evidence="1">Uncharacterized protein</fullName>
    </submittedName>
</protein>
<dbReference type="EMBL" id="KY684083">
    <property type="protein sequence ID" value="ARF08027.1"/>
    <property type="molecule type" value="Genomic_DNA"/>
</dbReference>
<reference evidence="1" key="1">
    <citation type="journal article" date="2017" name="Science">
        <title>Giant viruses with an expanded complement of translation system components.</title>
        <authorList>
            <person name="Schulz F."/>
            <person name="Yutin N."/>
            <person name="Ivanova N.N."/>
            <person name="Ortega D.R."/>
            <person name="Lee T.K."/>
            <person name="Vierheilig J."/>
            <person name="Daims H."/>
            <person name="Horn M."/>
            <person name="Wagner M."/>
            <person name="Jensen G.J."/>
            <person name="Kyrpides N.C."/>
            <person name="Koonin E.V."/>
            <person name="Woyke T."/>
        </authorList>
    </citation>
    <scope>NUCLEOTIDE SEQUENCE</scope>
    <source>
        <strain evidence="1">CTV1</strain>
    </source>
</reference>
<accession>A0A1V0S8J1</accession>
<gene>
    <name evidence="1" type="ORF">Catovirus_1_77</name>
</gene>
<sequence>MDRKYDLVIKYNEYMGIDNHLTRLSKKMMEGYLPFLNKRKLFPFDCVICQR</sequence>
<evidence type="ECO:0000313" key="1">
    <source>
        <dbReference type="EMBL" id="ARF08027.1"/>
    </source>
</evidence>
<name>A0A1V0S8J1_9VIRU</name>